<gene>
    <name evidence="6" type="ORF">BSAL_10985</name>
</gene>
<proteinExistence type="predicted"/>
<name>A0A0S4JC53_BODSA</name>
<dbReference type="Gene3D" id="1.10.238.10">
    <property type="entry name" value="EF-hand"/>
    <property type="match status" value="1"/>
</dbReference>
<dbReference type="PANTHER" id="PTHR46212">
    <property type="entry name" value="PEFLIN"/>
    <property type="match status" value="1"/>
</dbReference>
<evidence type="ECO:0000313" key="6">
    <source>
        <dbReference type="EMBL" id="CUG87592.1"/>
    </source>
</evidence>
<dbReference type="GO" id="GO:0005737">
    <property type="term" value="C:cytoplasm"/>
    <property type="evidence" value="ECO:0007669"/>
    <property type="project" value="UniProtKB-SubCell"/>
</dbReference>
<dbReference type="EMBL" id="CYKH01001550">
    <property type="protein sequence ID" value="CUG87592.1"/>
    <property type="molecule type" value="Genomic_DNA"/>
</dbReference>
<dbReference type="AlphaFoldDB" id="A0A0S4JC53"/>
<evidence type="ECO:0000256" key="1">
    <source>
        <dbReference type="ARBA" id="ARBA00004496"/>
    </source>
</evidence>
<dbReference type="SUPFAM" id="SSF47473">
    <property type="entry name" value="EF-hand"/>
    <property type="match status" value="1"/>
</dbReference>
<sequence>MEIRAALADSGYQLAEGTFQTLMKKFDRHRQGALSFDDYVELSIFVSTTRNVFGFYDRQRTGQVTFSFDMFLAATVSTQ</sequence>
<dbReference type="Proteomes" id="UP000051952">
    <property type="component" value="Unassembled WGS sequence"/>
</dbReference>
<protein>
    <submittedName>
        <fullName evidence="6">Ca2+-binding protein, putative</fullName>
    </submittedName>
</protein>
<evidence type="ECO:0000256" key="5">
    <source>
        <dbReference type="ARBA" id="ARBA00022837"/>
    </source>
</evidence>
<comment type="subcellular location">
    <subcellularLocation>
        <location evidence="1">Cytoplasm</location>
    </subcellularLocation>
</comment>
<keyword evidence="7" id="KW-1185">Reference proteome</keyword>
<dbReference type="PANTHER" id="PTHR46212:SF3">
    <property type="entry name" value="GH27120P"/>
    <property type="match status" value="1"/>
</dbReference>
<dbReference type="InterPro" id="IPR051426">
    <property type="entry name" value="Peflin/Sorcin_CaBP"/>
</dbReference>
<reference evidence="7" key="1">
    <citation type="submission" date="2015-09" db="EMBL/GenBank/DDBJ databases">
        <authorList>
            <consortium name="Pathogen Informatics"/>
        </authorList>
    </citation>
    <scope>NUCLEOTIDE SEQUENCE [LARGE SCALE GENOMIC DNA]</scope>
    <source>
        <strain evidence="7">Lake Konstanz</strain>
    </source>
</reference>
<evidence type="ECO:0000256" key="3">
    <source>
        <dbReference type="ARBA" id="ARBA00022723"/>
    </source>
</evidence>
<dbReference type="GO" id="GO:0046872">
    <property type="term" value="F:metal ion binding"/>
    <property type="evidence" value="ECO:0007669"/>
    <property type="project" value="UniProtKB-KW"/>
</dbReference>
<dbReference type="OrthoDB" id="186625at2759"/>
<evidence type="ECO:0000256" key="4">
    <source>
        <dbReference type="ARBA" id="ARBA00022737"/>
    </source>
</evidence>
<keyword evidence="5" id="KW-0106">Calcium</keyword>
<evidence type="ECO:0000256" key="2">
    <source>
        <dbReference type="ARBA" id="ARBA00022490"/>
    </source>
</evidence>
<organism evidence="6 7">
    <name type="scientific">Bodo saltans</name>
    <name type="common">Flagellated protozoan</name>
    <dbReference type="NCBI Taxonomy" id="75058"/>
    <lineage>
        <taxon>Eukaryota</taxon>
        <taxon>Discoba</taxon>
        <taxon>Euglenozoa</taxon>
        <taxon>Kinetoplastea</taxon>
        <taxon>Metakinetoplastina</taxon>
        <taxon>Eubodonida</taxon>
        <taxon>Bodonidae</taxon>
        <taxon>Bodo</taxon>
    </lineage>
</organism>
<keyword evidence="4" id="KW-0677">Repeat</keyword>
<keyword evidence="3" id="KW-0479">Metal-binding</keyword>
<dbReference type="VEuPathDB" id="TriTrypDB:BSAL_10985"/>
<evidence type="ECO:0000313" key="7">
    <source>
        <dbReference type="Proteomes" id="UP000051952"/>
    </source>
</evidence>
<dbReference type="InterPro" id="IPR011992">
    <property type="entry name" value="EF-hand-dom_pair"/>
</dbReference>
<keyword evidence="2" id="KW-0963">Cytoplasm</keyword>
<accession>A0A0S4JC53</accession>